<name>A0A0J9SA98_PLAVI</name>
<feature type="compositionally biased region" description="Low complexity" evidence="1">
    <location>
        <begin position="334"/>
        <end position="345"/>
    </location>
</feature>
<feature type="compositionally biased region" description="Basic and acidic residues" evidence="1">
    <location>
        <begin position="160"/>
        <end position="196"/>
    </location>
</feature>
<feature type="compositionally biased region" description="Basic and acidic residues" evidence="1">
    <location>
        <begin position="60"/>
        <end position="72"/>
    </location>
</feature>
<feature type="region of interest" description="Disordered" evidence="1">
    <location>
        <begin position="212"/>
        <end position="356"/>
    </location>
</feature>
<dbReference type="Proteomes" id="UP000053562">
    <property type="component" value="Unassembled WGS sequence"/>
</dbReference>
<feature type="compositionally biased region" description="Basic residues" evidence="1">
    <location>
        <begin position="249"/>
        <end position="260"/>
    </location>
</feature>
<dbReference type="OrthoDB" id="407343at2759"/>
<sequence length="710" mass="81150">MMGNKISENKQRQIIMYKNIKNKIKKKHNLDVRRNIYISLFKEKELSSVNSEIFEAYRAQEESGCDGDRGRGENGGLVEKSTRGRDGTYVKVNIKKGETHSRGGVTHGGGTHVGGAHVSRKSAEGGRREEGKPTASKRKQHHGYGDHGDTDEGSGAGQGSDHRSGRSERRSERRSDHRSNLQRNRQRERQCDSPDEKRHFELDYGFFFTVEERPSSHSQARSNTYVKKKKKKERSDISEEPNDGENSKLKRGNRRKGATLRRKESSLERNSRVATRKGESVRMVDDAKDSTVGGSSVGRSFESCNGTRSSAHSASESAPTVQTAQMSRSENPEESSFNSLSLSLLPDAPPTKGERPVKLRQMNKDECKQRDTQKRVNCVSGVNLAKKPSDAEGKTTKFLNLVKEKNILRNILSFMNCSDLLELQKTCSLVYILVSDFLDYICLHIFLKFKRAYEGYFTPFDCFYKYEVLYTDNPSFRLDCILIAKIEKRAVGHNNRFGYKYKYQFDAKQNSYHVYYNFNVLKKSVARKIEIHKDISYNNGDDINVSHIISNDVCANDFICIPINLFNIIGTVNFDSITFTENKLSRHVTYSNGLDDQLWYDREEYKALIKEDNLVSSECFLPHLKHVQTIYSGIDVTVMKSTYRAVQPGTLGRRSYALWGNHFIIESKPDPVFAFLKREGLQHDYIYHNFYLRVGDSIVFYLIRGGNHDV</sequence>
<dbReference type="EMBL" id="KQ234316">
    <property type="protein sequence ID" value="KMZ79855.1"/>
    <property type="molecule type" value="Genomic_DNA"/>
</dbReference>
<feature type="compositionally biased region" description="Polar residues" evidence="1">
    <location>
        <begin position="216"/>
        <end position="225"/>
    </location>
</feature>
<accession>A0A0J9SA98</accession>
<proteinExistence type="predicted"/>
<reference evidence="2 3" key="1">
    <citation type="submission" date="2011-08" db="EMBL/GenBank/DDBJ databases">
        <title>The Genome Sequence of Plasmodium vivax India VII.</title>
        <authorList>
            <consortium name="The Broad Institute Genome Sequencing Platform"/>
            <consortium name="The Broad Institute Genome Sequencing Center for Infectious Disease"/>
            <person name="Neafsey D."/>
            <person name="Carlton J."/>
            <person name="Barnwell J."/>
            <person name="Collins W."/>
            <person name="Escalante A."/>
            <person name="Mullikin J."/>
            <person name="Saul A."/>
            <person name="Guigo R."/>
            <person name="Camara F."/>
            <person name="Young S.K."/>
            <person name="Zeng Q."/>
            <person name="Gargeya S."/>
            <person name="Fitzgerald M."/>
            <person name="Haas B."/>
            <person name="Abouelleil A."/>
            <person name="Alvarado L."/>
            <person name="Arachchi H.M."/>
            <person name="Berlin A."/>
            <person name="Brown A."/>
            <person name="Chapman S.B."/>
            <person name="Chen Z."/>
            <person name="Dunbar C."/>
            <person name="Freedman E."/>
            <person name="Gearin G."/>
            <person name="Gellesch M."/>
            <person name="Goldberg J."/>
            <person name="Griggs A."/>
            <person name="Gujja S."/>
            <person name="Heiman D."/>
            <person name="Howarth C."/>
            <person name="Larson L."/>
            <person name="Lui A."/>
            <person name="MacDonald P.J.P."/>
            <person name="Montmayeur A."/>
            <person name="Murphy C."/>
            <person name="Neiman D."/>
            <person name="Pearson M."/>
            <person name="Priest M."/>
            <person name="Roberts A."/>
            <person name="Saif S."/>
            <person name="Shea T."/>
            <person name="Shenoy N."/>
            <person name="Sisk P."/>
            <person name="Stolte C."/>
            <person name="Sykes S."/>
            <person name="Wortman J."/>
            <person name="Nusbaum C."/>
            <person name="Birren B."/>
        </authorList>
    </citation>
    <scope>NUCLEOTIDE SEQUENCE [LARGE SCALE GENOMIC DNA]</scope>
    <source>
        <strain evidence="2 3">India VII</strain>
    </source>
</reference>
<evidence type="ECO:0000256" key="1">
    <source>
        <dbReference type="SAM" id="MobiDB-lite"/>
    </source>
</evidence>
<gene>
    <name evidence="2" type="ORF">PVIIG_01129</name>
</gene>
<feature type="compositionally biased region" description="Polar residues" evidence="1">
    <location>
        <begin position="292"/>
        <end position="326"/>
    </location>
</feature>
<dbReference type="AlphaFoldDB" id="A0A0J9SA98"/>
<protein>
    <submittedName>
        <fullName evidence="2">Uncharacterized protein</fullName>
    </submittedName>
</protein>
<organism evidence="2 3">
    <name type="scientific">Plasmodium vivax India VII</name>
    <dbReference type="NCBI Taxonomy" id="1077284"/>
    <lineage>
        <taxon>Eukaryota</taxon>
        <taxon>Sar</taxon>
        <taxon>Alveolata</taxon>
        <taxon>Apicomplexa</taxon>
        <taxon>Aconoidasida</taxon>
        <taxon>Haemosporida</taxon>
        <taxon>Plasmodiidae</taxon>
        <taxon>Plasmodium</taxon>
        <taxon>Plasmodium (Plasmodium)</taxon>
    </lineage>
</organism>
<feature type="region of interest" description="Disordered" evidence="1">
    <location>
        <begin position="60"/>
        <end position="196"/>
    </location>
</feature>
<feature type="compositionally biased region" description="Basic and acidic residues" evidence="1">
    <location>
        <begin position="121"/>
        <end position="132"/>
    </location>
</feature>
<feature type="compositionally biased region" description="Basic and acidic residues" evidence="1">
    <location>
        <begin position="261"/>
        <end position="289"/>
    </location>
</feature>
<evidence type="ECO:0000313" key="3">
    <source>
        <dbReference type="Proteomes" id="UP000053562"/>
    </source>
</evidence>
<evidence type="ECO:0000313" key="2">
    <source>
        <dbReference type="EMBL" id="KMZ79855.1"/>
    </source>
</evidence>